<dbReference type="RefSeq" id="WP_146950617.1">
    <property type="nucleotide sequence ID" value="NZ_VOQF01000021.1"/>
</dbReference>
<dbReference type="GO" id="GO:0016740">
    <property type="term" value="F:transferase activity"/>
    <property type="evidence" value="ECO:0007669"/>
    <property type="project" value="UniProtKB-KW"/>
</dbReference>
<dbReference type="InterPro" id="IPR000891">
    <property type="entry name" value="PYR_CT"/>
</dbReference>
<dbReference type="PANTHER" id="PTHR42880:SF1">
    <property type="entry name" value="ISOPROPYLMALATE_HOMOCITRATE_CITRAMALATE SYNTHASE FAMILY PROTEIN"/>
    <property type="match status" value="1"/>
</dbReference>
<dbReference type="PANTHER" id="PTHR42880">
    <property type="entry name" value="HOMOCITRATE SYNTHASE"/>
    <property type="match status" value="1"/>
</dbReference>
<gene>
    <name evidence="3" type="ORF">FS935_21060</name>
</gene>
<keyword evidence="1" id="KW-0808">Transferase</keyword>
<comment type="caution">
    <text evidence="3">The sequence shown here is derived from an EMBL/GenBank/DDBJ whole genome shotgun (WGS) entry which is preliminary data.</text>
</comment>
<sequence length="532" mass="58825">MKLLDCTLRDGGYYNSWDFDKPMIEKYLKAMHEISVDYVELGLRGFNNEGFKGACAYTTDSFIRSLEVPNGLKLGVMVNASDIVIHSEGIEGALSKLFVSASDSPISLVRVACHVHEFEAALPGANWLKSKGYTVGFNLMQIADRSVEEIKSLASIANKYPLDVLYFADSMGSLNPEQTSNIIQVIREVWKGPLGIHTHDNMGYALANSMRALEDGVTWVDSTVTGMGRGPGNAKTEYLTIELEEYRNVANNITPLMKLIEDFFKPMQHKCGWGTNTFYYLAGKYGIHPTYIQEMISDSRYDEEDILAVIEYLKSEGGKKFNFNTLVAARNFYGGEPKGSWNPAEILSDREVIIIGTGPSVIKHKQALEEYIRDKKPYVIALNTQSNISSELIDIRAACHPVRLLADSSVHATLPQPLVIPASMLSDNINKAFGGKELLDFGISIKENTFMFETNYCVLPSSLVLAYALAIGASGRASRILLAGFDGYGADDPRTTEVNNLLEDFTRVPMTPPVIAITPTQYKVTVSSVYAF</sequence>
<dbReference type="Proteomes" id="UP000321363">
    <property type="component" value="Unassembled WGS sequence"/>
</dbReference>
<dbReference type="EMBL" id="VOQF01000021">
    <property type="protein sequence ID" value="TXC82191.1"/>
    <property type="molecule type" value="Genomic_DNA"/>
</dbReference>
<dbReference type="SUPFAM" id="SSF51569">
    <property type="entry name" value="Aldolase"/>
    <property type="match status" value="1"/>
</dbReference>
<evidence type="ECO:0000313" key="3">
    <source>
        <dbReference type="EMBL" id="TXC82191.1"/>
    </source>
</evidence>
<dbReference type="OrthoDB" id="9804858at2"/>
<dbReference type="AlphaFoldDB" id="A0A5C6VBT0"/>
<dbReference type="Pfam" id="PF00682">
    <property type="entry name" value="HMGL-like"/>
    <property type="match status" value="1"/>
</dbReference>
<accession>A0A5C6VBT0</accession>
<keyword evidence="4" id="KW-1185">Reference proteome</keyword>
<dbReference type="CDD" id="cd07944">
    <property type="entry name" value="DRE_TIM_HOA_like"/>
    <property type="match status" value="1"/>
</dbReference>
<dbReference type="InterPro" id="IPR013785">
    <property type="entry name" value="Aldolase_TIM"/>
</dbReference>
<proteinExistence type="predicted"/>
<dbReference type="Gene3D" id="3.20.20.70">
    <property type="entry name" value="Aldolase class I"/>
    <property type="match status" value="1"/>
</dbReference>
<evidence type="ECO:0000259" key="2">
    <source>
        <dbReference type="PROSITE" id="PS50991"/>
    </source>
</evidence>
<organism evidence="3 4">
    <name type="scientific">Metabacillus litoralis</name>
    <dbReference type="NCBI Taxonomy" id="152268"/>
    <lineage>
        <taxon>Bacteria</taxon>
        <taxon>Bacillati</taxon>
        <taxon>Bacillota</taxon>
        <taxon>Bacilli</taxon>
        <taxon>Bacillales</taxon>
        <taxon>Bacillaceae</taxon>
        <taxon>Metabacillus</taxon>
    </lineage>
</organism>
<protein>
    <submittedName>
        <fullName evidence="3">Aldolase</fullName>
    </submittedName>
</protein>
<evidence type="ECO:0000256" key="1">
    <source>
        <dbReference type="ARBA" id="ARBA00022679"/>
    </source>
</evidence>
<evidence type="ECO:0000313" key="4">
    <source>
        <dbReference type="Proteomes" id="UP000321363"/>
    </source>
</evidence>
<dbReference type="PROSITE" id="PS50991">
    <property type="entry name" value="PYR_CT"/>
    <property type="match status" value="1"/>
</dbReference>
<name>A0A5C6VBT0_9BACI</name>
<feature type="domain" description="Pyruvate carboxyltransferase" evidence="2">
    <location>
        <begin position="1"/>
        <end position="260"/>
    </location>
</feature>
<reference evidence="3 4" key="1">
    <citation type="journal article" date="2005" name="Int. J. Syst. Evol. Microbiol.">
        <title>Bacillus litoralis sp. nov., isolated from a tidal flat of the Yellow Sea in Korea.</title>
        <authorList>
            <person name="Yoon J.H."/>
            <person name="Oh T.K."/>
        </authorList>
    </citation>
    <scope>NUCLEOTIDE SEQUENCE [LARGE SCALE GENOMIC DNA]</scope>
    <source>
        <strain evidence="3 4">SW-211</strain>
    </source>
</reference>